<feature type="compositionally biased region" description="Basic and acidic residues" evidence="10">
    <location>
        <begin position="86"/>
        <end position="101"/>
    </location>
</feature>
<dbReference type="AlphaFoldDB" id="A0AAU8LIE7"/>
<evidence type="ECO:0000256" key="5">
    <source>
        <dbReference type="ARBA" id="ARBA00022989"/>
    </source>
</evidence>
<evidence type="ECO:0000259" key="11">
    <source>
        <dbReference type="SMART" id="SM00771"/>
    </source>
</evidence>
<name>A0AAU8LIE7_PSESX</name>
<feature type="compositionally biased region" description="Basic and acidic residues" evidence="10">
    <location>
        <begin position="64"/>
        <end position="77"/>
    </location>
</feature>
<feature type="compositionally biased region" description="Basic and acidic residues" evidence="10">
    <location>
        <begin position="125"/>
        <end position="144"/>
    </location>
</feature>
<dbReference type="GO" id="GO:0043093">
    <property type="term" value="P:FtsZ-dependent cytokinesis"/>
    <property type="evidence" value="ECO:0007669"/>
    <property type="project" value="UniProtKB-UniRule"/>
</dbReference>
<evidence type="ECO:0000256" key="1">
    <source>
        <dbReference type="ARBA" id="ARBA00022475"/>
    </source>
</evidence>
<keyword evidence="1 8" id="KW-1003">Cell membrane</keyword>
<evidence type="ECO:0000313" key="12">
    <source>
        <dbReference type="EMBL" id="XCN67991.1"/>
    </source>
</evidence>
<dbReference type="GO" id="GO:0032153">
    <property type="term" value="C:cell division site"/>
    <property type="evidence" value="ECO:0007669"/>
    <property type="project" value="UniProtKB-UniRule"/>
</dbReference>
<keyword evidence="4 8" id="KW-0812">Transmembrane</keyword>
<feature type="domain" description="ZipA C-terminal FtsZ-binding" evidence="11">
    <location>
        <begin position="148"/>
        <end position="278"/>
    </location>
</feature>
<sequence>MEIGLREWLIVIGIIVIAGILFDGWRRMRGGKGKLKFRLDRSFSNLPDDEETTSAEVLGPPRVLDTHKEPQLDEHDLPSMSASPRDNARENPRESKRSNSDKKRKGEPHQGDLNLDMDGPSLFTGRDDDFPDDKPTQTITEDKDLPPVEEVLVISVISRNEGGFKGPALLQNILESGLRFGEMDIFHRHESMAGNGEVLFSMANAVKPGVFDLDDIDHFSTRAVSFFLGLPGPRHPKQAFDVMVAAARKLAHELDGELKDDQRSVMTAQTIEHYRQRIVEFERRALTQRRG</sequence>
<comment type="similarity">
    <text evidence="8 9">Belongs to the ZipA family.</text>
</comment>
<dbReference type="SUPFAM" id="SSF64383">
    <property type="entry name" value="Cell-division protein ZipA, C-terminal domain"/>
    <property type="match status" value="1"/>
</dbReference>
<dbReference type="InterPro" id="IPR036765">
    <property type="entry name" value="ZipA_FtsZ-bd_C_sf"/>
</dbReference>
<dbReference type="SMART" id="SM00771">
    <property type="entry name" value="ZipA_C"/>
    <property type="match status" value="1"/>
</dbReference>
<evidence type="ECO:0000256" key="8">
    <source>
        <dbReference type="HAMAP-Rule" id="MF_00509"/>
    </source>
</evidence>
<accession>A0AAU8LIE7</accession>
<feature type="transmembrane region" description="Helical" evidence="8">
    <location>
        <begin position="6"/>
        <end position="25"/>
    </location>
</feature>
<comment type="subunit">
    <text evidence="8">Interacts with FtsZ via their C-terminal domains.</text>
</comment>
<dbReference type="NCBIfam" id="TIGR02205">
    <property type="entry name" value="septum_zipA"/>
    <property type="match status" value="1"/>
</dbReference>
<dbReference type="HAMAP" id="MF_00509">
    <property type="entry name" value="ZipA"/>
    <property type="match status" value="1"/>
</dbReference>
<dbReference type="GO" id="GO:0005886">
    <property type="term" value="C:plasma membrane"/>
    <property type="evidence" value="ECO:0007669"/>
    <property type="project" value="UniProtKB-SubCell"/>
</dbReference>
<dbReference type="PANTHER" id="PTHR38685">
    <property type="entry name" value="CELL DIVISION PROTEIN ZIPA"/>
    <property type="match status" value="1"/>
</dbReference>
<evidence type="ECO:0000256" key="7">
    <source>
        <dbReference type="ARBA" id="ARBA00023306"/>
    </source>
</evidence>
<keyword evidence="7 8" id="KW-0131">Cell cycle</keyword>
<reference evidence="12" key="1">
    <citation type="journal article" date="2014" name="Genome Announc.">
        <title>Draft Genome Sequences of a Phylogenetically Diverse Suite of Pseudomonas syringae Strains from Multiple Source Populations.</title>
        <authorList>
            <person name="Baltrus D.A."/>
            <person name="Yourstone S."/>
            <person name="Lind A."/>
            <person name="Guilbaud C."/>
            <person name="Sands D.C."/>
            <person name="Jones C.D."/>
            <person name="Morris C.E."/>
            <person name="Dangl J.L."/>
        </authorList>
    </citation>
    <scope>NUCLEOTIDE SEQUENCE</scope>
    <source>
        <strain evidence="12">CC1417</strain>
    </source>
</reference>
<evidence type="ECO:0000256" key="6">
    <source>
        <dbReference type="ARBA" id="ARBA00023136"/>
    </source>
</evidence>
<organism evidence="12">
    <name type="scientific">Pseudomonas syringae CC1417</name>
    <dbReference type="NCBI Taxonomy" id="1357272"/>
    <lineage>
        <taxon>Bacteria</taxon>
        <taxon>Pseudomonadati</taxon>
        <taxon>Pseudomonadota</taxon>
        <taxon>Gammaproteobacteria</taxon>
        <taxon>Pseudomonadales</taxon>
        <taxon>Pseudomonadaceae</taxon>
        <taxon>Pseudomonas</taxon>
        <taxon>Pseudomonas syringae</taxon>
    </lineage>
</organism>
<dbReference type="EMBL" id="CP159362">
    <property type="protein sequence ID" value="XCN67991.1"/>
    <property type="molecule type" value="Genomic_DNA"/>
</dbReference>
<comment type="subcellular location">
    <subcellularLocation>
        <location evidence="8">Cell inner membrane</location>
        <topology evidence="8">Single-pass type I membrane protein</topology>
    </subcellularLocation>
    <text evidence="8">Localizes to the Z ring in an FtsZ-dependent manner.</text>
</comment>
<protein>
    <recommendedName>
        <fullName evidence="8 9">Cell division protein ZipA</fullName>
    </recommendedName>
</protein>
<evidence type="ECO:0000256" key="9">
    <source>
        <dbReference type="RuleBase" id="RU003612"/>
    </source>
</evidence>
<evidence type="ECO:0000256" key="2">
    <source>
        <dbReference type="ARBA" id="ARBA00022519"/>
    </source>
</evidence>
<dbReference type="Gene3D" id="3.30.1400.10">
    <property type="entry name" value="ZipA, C-terminal FtsZ-binding domain"/>
    <property type="match status" value="1"/>
</dbReference>
<feature type="region of interest" description="Disordered" evidence="10">
    <location>
        <begin position="44"/>
        <end position="144"/>
    </location>
</feature>
<evidence type="ECO:0000256" key="4">
    <source>
        <dbReference type="ARBA" id="ARBA00022692"/>
    </source>
</evidence>
<reference evidence="12" key="2">
    <citation type="submission" date="2024-07" db="EMBL/GenBank/DDBJ databases">
        <title>A complete genome sequence for Pseudomonas syringae CC1417.</title>
        <authorList>
            <person name="Baltrus D.A."/>
        </authorList>
    </citation>
    <scope>NUCLEOTIDE SEQUENCE</scope>
    <source>
        <strain evidence="12">CC1417</strain>
    </source>
</reference>
<gene>
    <name evidence="8 12" type="primary">zipA</name>
    <name evidence="12" type="ORF">N011_01455</name>
</gene>
<proteinExistence type="inferred from homology"/>
<dbReference type="RefSeq" id="WP_024685178.1">
    <property type="nucleotide sequence ID" value="NZ_CP159362.1"/>
</dbReference>
<evidence type="ECO:0000256" key="3">
    <source>
        <dbReference type="ARBA" id="ARBA00022618"/>
    </source>
</evidence>
<keyword evidence="5 8" id="KW-1133">Transmembrane helix</keyword>
<keyword evidence="3 8" id="KW-0132">Cell division</keyword>
<dbReference type="InterPro" id="IPR007449">
    <property type="entry name" value="ZipA_FtsZ-bd_C"/>
</dbReference>
<dbReference type="GO" id="GO:0000917">
    <property type="term" value="P:division septum assembly"/>
    <property type="evidence" value="ECO:0007669"/>
    <property type="project" value="TreeGrafter"/>
</dbReference>
<evidence type="ECO:0000256" key="10">
    <source>
        <dbReference type="SAM" id="MobiDB-lite"/>
    </source>
</evidence>
<comment type="function">
    <text evidence="8 9">Essential cell division protein that stabilizes the FtsZ protofilaments by cross-linking them and that serves as a cytoplasmic membrane anchor for the Z ring. Also required for the recruitment to the septal ring of downstream cell division proteins.</text>
</comment>
<keyword evidence="2 8" id="KW-0997">Cell inner membrane</keyword>
<keyword evidence="6 8" id="KW-0472">Membrane</keyword>
<dbReference type="PANTHER" id="PTHR38685:SF1">
    <property type="entry name" value="CELL DIVISION PROTEIN ZIPA"/>
    <property type="match status" value="1"/>
</dbReference>
<dbReference type="InterPro" id="IPR011919">
    <property type="entry name" value="Cell_div_ZipA"/>
</dbReference>
<dbReference type="Pfam" id="PF04354">
    <property type="entry name" value="ZipA_C"/>
    <property type="match status" value="1"/>
</dbReference>